<protein>
    <recommendedName>
        <fullName evidence="3">Lipoprotein</fullName>
    </recommendedName>
</protein>
<reference evidence="1 2" key="1">
    <citation type="submission" date="2015-07" db="EMBL/GenBank/DDBJ databases">
        <title>Whole genome sequence of Herpetosiphon geysericola DSM 7119.</title>
        <authorList>
            <person name="Hemp J."/>
            <person name="Ward L.M."/>
            <person name="Pace L.A."/>
            <person name="Fischer W.W."/>
        </authorList>
    </citation>
    <scope>NUCLEOTIDE SEQUENCE [LARGE SCALE GENOMIC DNA]</scope>
    <source>
        <strain evidence="1 2">DSM 7119</strain>
    </source>
</reference>
<evidence type="ECO:0008006" key="3">
    <source>
        <dbReference type="Google" id="ProtNLM"/>
    </source>
</evidence>
<gene>
    <name evidence="1" type="ORF">SE18_02260</name>
</gene>
<evidence type="ECO:0000313" key="2">
    <source>
        <dbReference type="Proteomes" id="UP000050277"/>
    </source>
</evidence>
<sequence>MKSLRRLVCLGMVVLAGCGALQPSPTIPQAVEPQLLISVAHRGGLCRSDISATGSIRCTHTTAILTDGMLTVHMNGKRAKTTMLSSDELATLTTLVNSTDFTAAKAVPFTGVCPTTNDLFETFYTFVTAHGTEELASCRVTIDFTLPLFQTLLAILEHYE</sequence>
<accession>A0A0P6YH02</accession>
<name>A0A0P6YH02_9CHLR</name>
<dbReference type="AlphaFoldDB" id="A0A0P6YH02"/>
<dbReference type="PROSITE" id="PS51257">
    <property type="entry name" value="PROKAR_LIPOPROTEIN"/>
    <property type="match status" value="1"/>
</dbReference>
<organism evidence="1 2">
    <name type="scientific">Herpetosiphon geysericola</name>
    <dbReference type="NCBI Taxonomy" id="70996"/>
    <lineage>
        <taxon>Bacteria</taxon>
        <taxon>Bacillati</taxon>
        <taxon>Chloroflexota</taxon>
        <taxon>Chloroflexia</taxon>
        <taxon>Herpetosiphonales</taxon>
        <taxon>Herpetosiphonaceae</taxon>
        <taxon>Herpetosiphon</taxon>
    </lineage>
</organism>
<dbReference type="Proteomes" id="UP000050277">
    <property type="component" value="Unassembled WGS sequence"/>
</dbReference>
<evidence type="ECO:0000313" key="1">
    <source>
        <dbReference type="EMBL" id="KPL91491.1"/>
    </source>
</evidence>
<keyword evidence="2" id="KW-1185">Reference proteome</keyword>
<proteinExistence type="predicted"/>
<dbReference type="EMBL" id="LGKP01000005">
    <property type="protein sequence ID" value="KPL91491.1"/>
    <property type="molecule type" value="Genomic_DNA"/>
</dbReference>
<comment type="caution">
    <text evidence="1">The sequence shown here is derived from an EMBL/GenBank/DDBJ whole genome shotgun (WGS) entry which is preliminary data.</text>
</comment>